<protein>
    <submittedName>
        <fullName evidence="2">Cytochrome c biogenesis CcdA family protein</fullName>
    </submittedName>
</protein>
<sequence length="300" mass="30792">MIDTGALGFALGAGLVAALNPCGFAFLPGYLGLVIAGGDAESSRSAALARAGLATVAMSAGFVTVFGVFGLVISPLIASVQKYLPFATVAVGVLLVVMAVWLLAGKDISVILPKASVGAPTAQLPSMYGYGVGYAIASLSCTVGPFLAVIGTTFKQGSALTGVLAFVAYAAGMSLTVGVAALAVALAGSTATGALRRILPHVGRIAGSIILLTGLYVTYYGYYEIRLYFAHASPEDPIIKTVRAAQSWLAHSVDALGAWPLLAALAVLVAVGLGWAAIRQDPRPTRRKSVSHIWNAWRTR</sequence>
<dbReference type="EMBL" id="CP097320">
    <property type="protein sequence ID" value="UQX10531.1"/>
    <property type="molecule type" value="Genomic_DNA"/>
</dbReference>
<keyword evidence="1" id="KW-0812">Transmembrane</keyword>
<feature type="transmembrane region" description="Helical" evidence="1">
    <location>
        <begin position="48"/>
        <end position="77"/>
    </location>
</feature>
<dbReference type="PANTHER" id="PTHR31272:SF4">
    <property type="entry name" value="CYTOCHROME C-TYPE BIOGENESIS PROTEIN HI_1454-RELATED"/>
    <property type="match status" value="1"/>
</dbReference>
<dbReference type="Proteomes" id="UP001056610">
    <property type="component" value="Chromosome"/>
</dbReference>
<name>A0ABY4QKM5_9MYCO</name>
<accession>A0ABY4QKM5</accession>
<keyword evidence="3" id="KW-1185">Reference proteome</keyword>
<evidence type="ECO:0000313" key="3">
    <source>
        <dbReference type="Proteomes" id="UP001056610"/>
    </source>
</evidence>
<dbReference type="RefSeq" id="WP_219067867.1">
    <property type="nucleotide sequence ID" value="NZ_CAJUXY010000026.1"/>
</dbReference>
<keyword evidence="1" id="KW-0472">Membrane</keyword>
<evidence type="ECO:0000256" key="1">
    <source>
        <dbReference type="SAM" id="Phobius"/>
    </source>
</evidence>
<keyword evidence="1" id="KW-1133">Transmembrane helix</keyword>
<organism evidence="2 3">
    <name type="scientific">Candidatus Mycobacterium methanotrophicum</name>
    <dbReference type="NCBI Taxonomy" id="2943498"/>
    <lineage>
        <taxon>Bacteria</taxon>
        <taxon>Bacillati</taxon>
        <taxon>Actinomycetota</taxon>
        <taxon>Actinomycetes</taxon>
        <taxon>Mycobacteriales</taxon>
        <taxon>Mycobacteriaceae</taxon>
        <taxon>Mycobacterium</taxon>
    </lineage>
</organism>
<gene>
    <name evidence="2" type="ORF">M5I08_21130</name>
</gene>
<feature type="transmembrane region" description="Helical" evidence="1">
    <location>
        <begin position="83"/>
        <end position="104"/>
    </location>
</feature>
<feature type="transmembrane region" description="Helical" evidence="1">
    <location>
        <begin position="166"/>
        <end position="189"/>
    </location>
</feature>
<feature type="transmembrane region" description="Helical" evidence="1">
    <location>
        <begin position="6"/>
        <end position="36"/>
    </location>
</feature>
<evidence type="ECO:0000313" key="2">
    <source>
        <dbReference type="EMBL" id="UQX10531.1"/>
    </source>
</evidence>
<feature type="transmembrane region" description="Helical" evidence="1">
    <location>
        <begin position="201"/>
        <end position="222"/>
    </location>
</feature>
<dbReference type="PANTHER" id="PTHR31272">
    <property type="entry name" value="CYTOCHROME C-TYPE BIOGENESIS PROTEIN HI_1454-RELATED"/>
    <property type="match status" value="1"/>
</dbReference>
<reference evidence="2" key="1">
    <citation type="submission" date="2022-05" db="EMBL/GenBank/DDBJ databases">
        <title>A methanotrophic Mycobacterium dominates a cave microbial ecosystem.</title>
        <authorList>
            <person name="Van Spanning R.J.M."/>
            <person name="Guan Q."/>
            <person name="Melkonian C."/>
            <person name="Gallant J."/>
            <person name="Polerecky L."/>
            <person name="Flot J.-F."/>
            <person name="Brandt B.W."/>
            <person name="Braster M."/>
            <person name="Iturbe Espinoza P."/>
            <person name="Aerts J."/>
            <person name="Meima-Franke M."/>
            <person name="Piersma S.R."/>
            <person name="Bunduc C."/>
            <person name="Ummels R."/>
            <person name="Pain A."/>
            <person name="Fleming E.J."/>
            <person name="van der Wel N."/>
            <person name="Gherman V.D."/>
            <person name="Sarbu S.M."/>
            <person name="Bodelier P.L.E."/>
            <person name="Bitter W."/>
        </authorList>
    </citation>
    <scope>NUCLEOTIDE SEQUENCE</scope>
    <source>
        <strain evidence="2">Sulfur Cave</strain>
    </source>
</reference>
<feature type="transmembrane region" description="Helical" evidence="1">
    <location>
        <begin position="258"/>
        <end position="278"/>
    </location>
</feature>
<proteinExistence type="predicted"/>
<dbReference type="InterPro" id="IPR051790">
    <property type="entry name" value="Cytochrome_c-biogenesis_DsbD"/>
</dbReference>
<feature type="transmembrane region" description="Helical" evidence="1">
    <location>
        <begin position="132"/>
        <end position="154"/>
    </location>
</feature>